<accession>A0AAD1XX17</accession>
<reference evidence="2" key="1">
    <citation type="submission" date="2023-07" db="EMBL/GenBank/DDBJ databases">
        <authorList>
            <consortium name="AG Swart"/>
            <person name="Singh M."/>
            <person name="Singh A."/>
            <person name="Seah K."/>
            <person name="Emmerich C."/>
        </authorList>
    </citation>
    <scope>NUCLEOTIDE SEQUENCE</scope>
    <source>
        <strain evidence="2">DP1</strain>
    </source>
</reference>
<sequence>MEDQEIICSTKGCICKPILSRVNWNKRGYFCIWHCNLKRKKSRWSNQQYEELDMFAITAEDVQFIEKAQEMFEQVFTQKEEREKDQFDRRVYSLLYGHLKMIFKSLLVKCREWRNLHLRRGNEMRPMLEHQYEKLLMSGVEKELIKEKDIYLNSYHLFVIEILTCCLNFSQFPNLIGKFSFGESLISTEETKESIHLLICEEIRFCIFESYYLIECVHNKKNLFQSLDLSKNIIPIIHAEKDLDRSFTNSNVKIKEPDGYDNNYLSVIDSFNRHVNACEIGGTIKRLDTIEENCILEFYDRCLKINSNLIFNYCPKEIKFHQLKEKSREPITDVNIEAARCQHNEECDTESFYYLPELGIQLCFKHKFHISYLLCSKYVQLFKLDLRQSLKIFQLLQREVCKESYCRDSELNLKLDDLIIKPNSLEHQFPLEQFILLQNEILINLTGRYESSSKARDIYDFEKILLAQIQNLYGLGIKEQTNYWFPTSNDYESDTNFSQNMLKIEILEYIMENRFPRYWRKKKVDSKTNEIIEYLNKDYAHSDNKELEPNFENIEFNIEIISPQKDKNDCFTDINPNMKMRLNCQNKSKKESSDKYSHLSKKPFEPSLNPSDSTTKQKLPVKNNSYKKIRTEKDFDQEPNRNCQLSENNYDDIKDPSPSRQLNCEKDKNNPRSSYTIYSTSSPINTSNNNSRSITGVSKNNPSSLGSVSKNLSEFNAKEECKAQPPEYSGSNNPKISEEIDPIKKYAENEIKDLIDEAKQAIYTQRKRYSSLSNHESLSEYFINKELYKLKLCDPNDPLLSQYDLSEFEEFREFASDPRWKNQFSITSHDKIKAALDTEKNIEVLSLIKDRPCAFEKLELKIHEGESKTGNNFLCKYFPENCEYFKITFSYGYKFRIGYYFDPLINLSDRVTEELYILRWKLSQHQMLTIFQKFKHVRSLTFESCILYLESLPEFGNSCEGSKIKELGLSWTNYGRYGYAVEHLIQGLSQSNDVIQNLSKIYITGRGNTEETKEKLKEYVDIGKLDIKLYMIKSA</sequence>
<evidence type="ECO:0000313" key="2">
    <source>
        <dbReference type="EMBL" id="CAI2379780.1"/>
    </source>
</evidence>
<organism evidence="2 3">
    <name type="scientific">Euplotes crassus</name>
    <dbReference type="NCBI Taxonomy" id="5936"/>
    <lineage>
        <taxon>Eukaryota</taxon>
        <taxon>Sar</taxon>
        <taxon>Alveolata</taxon>
        <taxon>Ciliophora</taxon>
        <taxon>Intramacronucleata</taxon>
        <taxon>Spirotrichea</taxon>
        <taxon>Hypotrichia</taxon>
        <taxon>Euplotida</taxon>
        <taxon>Euplotidae</taxon>
        <taxon>Moneuplotes</taxon>
    </lineage>
</organism>
<feature type="compositionally biased region" description="Basic and acidic residues" evidence="1">
    <location>
        <begin position="629"/>
        <end position="639"/>
    </location>
</feature>
<feature type="compositionally biased region" description="Polar residues" evidence="1">
    <location>
        <begin position="608"/>
        <end position="624"/>
    </location>
</feature>
<proteinExistence type="predicted"/>
<keyword evidence="3" id="KW-1185">Reference proteome</keyword>
<comment type="caution">
    <text evidence="2">The sequence shown here is derived from an EMBL/GenBank/DDBJ whole genome shotgun (WGS) entry which is preliminary data.</text>
</comment>
<gene>
    <name evidence="2" type="ORF">ECRASSUSDP1_LOCUS21197</name>
</gene>
<feature type="compositionally biased region" description="Basic and acidic residues" evidence="1">
    <location>
        <begin position="651"/>
        <end position="670"/>
    </location>
</feature>
<dbReference type="EMBL" id="CAMPGE010021644">
    <property type="protein sequence ID" value="CAI2379780.1"/>
    <property type="molecule type" value="Genomic_DNA"/>
</dbReference>
<protein>
    <submittedName>
        <fullName evidence="2">Uncharacterized protein</fullName>
    </submittedName>
</protein>
<feature type="compositionally biased region" description="Basic and acidic residues" evidence="1">
    <location>
        <begin position="588"/>
        <end position="597"/>
    </location>
</feature>
<dbReference type="AlphaFoldDB" id="A0AAD1XX17"/>
<dbReference type="Proteomes" id="UP001295684">
    <property type="component" value="Unassembled WGS sequence"/>
</dbReference>
<evidence type="ECO:0000313" key="3">
    <source>
        <dbReference type="Proteomes" id="UP001295684"/>
    </source>
</evidence>
<feature type="compositionally biased region" description="Polar residues" evidence="1">
    <location>
        <begin position="696"/>
        <end position="707"/>
    </location>
</feature>
<feature type="region of interest" description="Disordered" evidence="1">
    <location>
        <begin position="586"/>
        <end position="707"/>
    </location>
</feature>
<name>A0AAD1XX17_EUPCR</name>
<evidence type="ECO:0000256" key="1">
    <source>
        <dbReference type="SAM" id="MobiDB-lite"/>
    </source>
</evidence>
<feature type="compositionally biased region" description="Low complexity" evidence="1">
    <location>
        <begin position="671"/>
        <end position="695"/>
    </location>
</feature>